<dbReference type="RefSeq" id="WP_003663028.1">
    <property type="nucleotide sequence ID" value="NZ_CP045068.1"/>
</dbReference>
<keyword evidence="1" id="KW-0812">Transmembrane</keyword>
<dbReference type="EMBL" id="CP045068">
    <property type="protein sequence ID" value="QFQ92578.1"/>
    <property type="molecule type" value="Genomic_DNA"/>
</dbReference>
<protein>
    <submittedName>
        <fullName evidence="2">Uncharacterized protein</fullName>
    </submittedName>
</protein>
<reference evidence="2 3" key="1">
    <citation type="submission" date="2019-10" db="EMBL/GenBank/DDBJ databases">
        <title>Genome sequencing of Lactobacillus manihotivorans.</title>
        <authorList>
            <person name="Kim K."/>
        </authorList>
    </citation>
    <scope>NUCLEOTIDE SEQUENCE [LARGE SCALE GENOMIC DNA]</scope>
    <source>
        <strain evidence="2 3">LM010</strain>
    </source>
</reference>
<sequence>MREAMIQRMTRWTVFGVILDDALFFENIVLFVFGHTSWLLGMLVVGILFVGTVVLATITILLDSSTKAERIDKENQ</sequence>
<evidence type="ECO:0000313" key="3">
    <source>
        <dbReference type="Proteomes" id="UP000388452"/>
    </source>
</evidence>
<dbReference type="AlphaFoldDB" id="A0A5P8JU39"/>
<gene>
    <name evidence="2" type="ORF">LM010_14805</name>
</gene>
<accession>A0A5P8JU39</accession>
<name>A0A5P8JU39_9LACO</name>
<feature type="transmembrane region" description="Helical" evidence="1">
    <location>
        <begin position="12"/>
        <end position="33"/>
    </location>
</feature>
<proteinExistence type="predicted"/>
<keyword evidence="1" id="KW-1133">Transmembrane helix</keyword>
<feature type="transmembrane region" description="Helical" evidence="1">
    <location>
        <begin position="39"/>
        <end position="62"/>
    </location>
</feature>
<keyword evidence="1" id="KW-0472">Membrane</keyword>
<organism evidence="2 3">
    <name type="scientific">Lacticaseibacillus manihotivorans</name>
    <dbReference type="NCBI Taxonomy" id="88233"/>
    <lineage>
        <taxon>Bacteria</taxon>
        <taxon>Bacillati</taxon>
        <taxon>Bacillota</taxon>
        <taxon>Bacilli</taxon>
        <taxon>Lactobacillales</taxon>
        <taxon>Lactobacillaceae</taxon>
        <taxon>Lacticaseibacillus</taxon>
    </lineage>
</organism>
<evidence type="ECO:0000256" key="1">
    <source>
        <dbReference type="SAM" id="Phobius"/>
    </source>
</evidence>
<evidence type="ECO:0000313" key="2">
    <source>
        <dbReference type="EMBL" id="QFQ92578.1"/>
    </source>
</evidence>
<dbReference type="Proteomes" id="UP000388452">
    <property type="component" value="Chromosome"/>
</dbReference>